<protein>
    <submittedName>
        <fullName evidence="7">Branched-chain amino acid ABC transporter permease</fullName>
    </submittedName>
</protein>
<dbReference type="Gene3D" id="1.10.3470.10">
    <property type="entry name" value="ABC transporter involved in vitamin B12 uptake, BtuC"/>
    <property type="match status" value="1"/>
</dbReference>
<dbReference type="OrthoDB" id="9792579at2"/>
<dbReference type="PANTHER" id="PTHR43370">
    <property type="entry name" value="SUGAR ABC TRANSPORTER INTEGRAL MEMBRANE PROTEIN-RELATED"/>
    <property type="match status" value="1"/>
</dbReference>
<dbReference type="EMBL" id="LWDV01000008">
    <property type="protein sequence ID" value="OCL27180.1"/>
    <property type="molecule type" value="Genomic_DNA"/>
</dbReference>
<dbReference type="RefSeq" id="WP_068716802.1">
    <property type="nucleotide sequence ID" value="NZ_LWDV01000008.1"/>
</dbReference>
<reference evidence="8" key="1">
    <citation type="submission" date="2016-07" db="EMBL/GenBank/DDBJ databases">
        <authorList>
            <person name="Florea S."/>
            <person name="Webb J.S."/>
            <person name="Jaromczyk J."/>
            <person name="Schardl C.L."/>
        </authorList>
    </citation>
    <scope>NUCLEOTIDE SEQUENCE [LARGE SCALE GENOMIC DNA]</scope>
    <source>
        <strain evidence="8">Z6</strain>
    </source>
</reference>
<dbReference type="Pfam" id="PF02653">
    <property type="entry name" value="BPD_transp_2"/>
    <property type="match status" value="1"/>
</dbReference>
<keyword evidence="4 6" id="KW-1133">Transmembrane helix</keyword>
<evidence type="ECO:0000256" key="6">
    <source>
        <dbReference type="SAM" id="Phobius"/>
    </source>
</evidence>
<dbReference type="InterPro" id="IPR001851">
    <property type="entry name" value="ABC_transp_permease"/>
</dbReference>
<sequence>MEIFQQIFNLETFSSTLRMAIPLMVAAIGGMFSERSGVVNIALEGMMLAGAFIAVVVSYFTGNAWFGLIGAVIFGGLFALIHAIVSIRYHANQVVSGVALNLLAAGGTVFLLNILFNTSGTSPSVKALPYWGTFKPTVYLGLLIVAISHYVLFYTPFGLRVRAVGEHPHAADSVGIDVEKIRYVCVILSGMLAGFAGAHLSIGVLSVFREGMTAGRGFIALAALIFGKWYPFGAMGASLLFGFFQAIEIRLQGIEAIGIPGEFVQTIPYILTVIALAGVIGRATPPAASGEPFEKGKR</sequence>
<reference evidence="7 8" key="2">
    <citation type="submission" date="2016-08" db="EMBL/GenBank/DDBJ databases">
        <title>Orenia metallireducens sp. nov. strain Z6, a Novel Metal-reducing Firmicute from the Deep Subsurface.</title>
        <authorList>
            <person name="Maxim B.I."/>
            <person name="Kenneth K."/>
            <person name="Flynn T.M."/>
            <person name="Oloughlin E.J."/>
            <person name="Locke R.A."/>
            <person name="Weber J.R."/>
            <person name="Egan S.M."/>
            <person name="Mackie R.I."/>
            <person name="Cann I.K."/>
        </authorList>
    </citation>
    <scope>NUCLEOTIDE SEQUENCE [LARGE SCALE GENOMIC DNA]</scope>
    <source>
        <strain evidence="7 8">Z6</strain>
    </source>
</reference>
<keyword evidence="3 6" id="KW-0812">Transmembrane</keyword>
<organism evidence="7 8">
    <name type="scientific">Orenia metallireducens</name>
    <dbReference type="NCBI Taxonomy" id="1413210"/>
    <lineage>
        <taxon>Bacteria</taxon>
        <taxon>Bacillati</taxon>
        <taxon>Bacillota</taxon>
        <taxon>Clostridia</taxon>
        <taxon>Halanaerobiales</taxon>
        <taxon>Halobacteroidaceae</taxon>
        <taxon>Orenia</taxon>
    </lineage>
</organism>
<comment type="subcellular location">
    <subcellularLocation>
        <location evidence="1">Cell membrane</location>
        <topology evidence="1">Multi-pass membrane protein</topology>
    </subcellularLocation>
</comment>
<feature type="transmembrane region" description="Helical" evidence="6">
    <location>
        <begin position="12"/>
        <end position="32"/>
    </location>
</feature>
<name>A0A1C0AA69_9FIRM</name>
<feature type="transmembrane region" description="Helical" evidence="6">
    <location>
        <begin position="66"/>
        <end position="87"/>
    </location>
</feature>
<evidence type="ECO:0000313" key="7">
    <source>
        <dbReference type="EMBL" id="OCL27180.1"/>
    </source>
</evidence>
<evidence type="ECO:0000256" key="1">
    <source>
        <dbReference type="ARBA" id="ARBA00004651"/>
    </source>
</evidence>
<gene>
    <name evidence="7" type="ORF">U472_06805</name>
</gene>
<keyword evidence="8" id="KW-1185">Reference proteome</keyword>
<dbReference type="CDD" id="cd06580">
    <property type="entry name" value="TM_PBP1_transp_TpRbsC_like"/>
    <property type="match status" value="1"/>
</dbReference>
<dbReference type="GO" id="GO:0005886">
    <property type="term" value="C:plasma membrane"/>
    <property type="evidence" value="ECO:0007669"/>
    <property type="project" value="UniProtKB-SubCell"/>
</dbReference>
<evidence type="ECO:0000256" key="2">
    <source>
        <dbReference type="ARBA" id="ARBA00022475"/>
    </source>
</evidence>
<dbReference type="AlphaFoldDB" id="A0A1C0AA69"/>
<dbReference type="PANTHER" id="PTHR43370:SF1">
    <property type="entry name" value="GUANOSINE ABC TRANSPORTER PERMEASE PROTEIN NUPQ"/>
    <property type="match status" value="1"/>
</dbReference>
<dbReference type="InterPro" id="IPR037294">
    <property type="entry name" value="ABC_BtuC-like"/>
</dbReference>
<evidence type="ECO:0000256" key="5">
    <source>
        <dbReference type="ARBA" id="ARBA00023136"/>
    </source>
</evidence>
<evidence type="ECO:0000256" key="4">
    <source>
        <dbReference type="ARBA" id="ARBA00022989"/>
    </source>
</evidence>
<feature type="transmembrane region" description="Helical" evidence="6">
    <location>
        <begin position="136"/>
        <end position="153"/>
    </location>
</feature>
<feature type="transmembrane region" description="Helical" evidence="6">
    <location>
        <begin position="39"/>
        <end position="60"/>
    </location>
</feature>
<evidence type="ECO:0000313" key="8">
    <source>
        <dbReference type="Proteomes" id="UP000093514"/>
    </source>
</evidence>
<comment type="caution">
    <text evidence="7">The sequence shown here is derived from an EMBL/GenBank/DDBJ whole genome shotgun (WGS) entry which is preliminary data.</text>
</comment>
<dbReference type="GO" id="GO:0022857">
    <property type="term" value="F:transmembrane transporter activity"/>
    <property type="evidence" value="ECO:0007669"/>
    <property type="project" value="InterPro"/>
</dbReference>
<feature type="transmembrane region" description="Helical" evidence="6">
    <location>
        <begin position="183"/>
        <end position="206"/>
    </location>
</feature>
<feature type="transmembrane region" description="Helical" evidence="6">
    <location>
        <begin position="218"/>
        <end position="244"/>
    </location>
</feature>
<accession>A0A1C0AA69</accession>
<dbReference type="Proteomes" id="UP000093514">
    <property type="component" value="Unassembled WGS sequence"/>
</dbReference>
<feature type="transmembrane region" description="Helical" evidence="6">
    <location>
        <begin position="94"/>
        <end position="116"/>
    </location>
</feature>
<keyword evidence="2" id="KW-1003">Cell membrane</keyword>
<keyword evidence="5 6" id="KW-0472">Membrane</keyword>
<proteinExistence type="predicted"/>
<evidence type="ECO:0000256" key="3">
    <source>
        <dbReference type="ARBA" id="ARBA00022692"/>
    </source>
</evidence>